<dbReference type="FunCoup" id="A0A804IPM6">
    <property type="interactions" value="28"/>
</dbReference>
<comment type="subcellular location">
    <subcellularLocation>
        <location evidence="2">Membrane</location>
    </subcellularLocation>
</comment>
<evidence type="ECO:0000256" key="5">
    <source>
        <dbReference type="ARBA" id="ARBA00022723"/>
    </source>
</evidence>
<evidence type="ECO:0000256" key="1">
    <source>
        <dbReference type="ARBA" id="ARBA00001971"/>
    </source>
</evidence>
<dbReference type="InterPro" id="IPR001128">
    <property type="entry name" value="Cyt_P450"/>
</dbReference>
<evidence type="ECO:0000313" key="12">
    <source>
        <dbReference type="EMBL" id="CAG1842146.1"/>
    </source>
</evidence>
<evidence type="ECO:0000313" key="14">
    <source>
        <dbReference type="Proteomes" id="UP000012960"/>
    </source>
</evidence>
<reference evidence="13" key="2">
    <citation type="submission" date="2021-05" db="UniProtKB">
        <authorList>
            <consortium name="EnsemblPlants"/>
        </authorList>
    </citation>
    <scope>IDENTIFICATION</scope>
    <source>
        <strain evidence="13">subsp. malaccensis</strain>
    </source>
</reference>
<dbReference type="InParanoid" id="A0A804IPM6"/>
<dbReference type="GO" id="GO:0004497">
    <property type="term" value="F:monooxygenase activity"/>
    <property type="evidence" value="ECO:0007669"/>
    <property type="project" value="UniProtKB-KW"/>
</dbReference>
<dbReference type="PROSITE" id="PS00086">
    <property type="entry name" value="CYTOCHROME_P450"/>
    <property type="match status" value="1"/>
</dbReference>
<dbReference type="GO" id="GO:0005506">
    <property type="term" value="F:iron ion binding"/>
    <property type="evidence" value="ECO:0007669"/>
    <property type="project" value="InterPro"/>
</dbReference>
<dbReference type="GO" id="GO:0016020">
    <property type="term" value="C:membrane"/>
    <property type="evidence" value="ECO:0007669"/>
    <property type="project" value="UniProtKB-SubCell"/>
</dbReference>
<dbReference type="PANTHER" id="PTHR47947:SF26">
    <property type="entry name" value="CYTOCHROME P450"/>
    <property type="match status" value="1"/>
</dbReference>
<dbReference type="PRINTS" id="PR00463">
    <property type="entry name" value="EP450I"/>
</dbReference>
<dbReference type="InterPro" id="IPR002401">
    <property type="entry name" value="Cyt_P450_E_grp-I"/>
</dbReference>
<dbReference type="GO" id="GO:0016705">
    <property type="term" value="F:oxidoreductase activity, acting on paired donors, with incorporation or reduction of molecular oxygen"/>
    <property type="evidence" value="ECO:0007669"/>
    <property type="project" value="InterPro"/>
</dbReference>
<keyword evidence="7 11" id="KW-0560">Oxidoreductase</keyword>
<name>A0A804IPM6_MUSAM</name>
<dbReference type="Gramene" id="Ma04_t14230.1">
    <property type="protein sequence ID" value="Ma04_p14230.1"/>
    <property type="gene ID" value="Ma04_g14230"/>
</dbReference>
<organism evidence="13 14">
    <name type="scientific">Musa acuminata subsp. malaccensis</name>
    <name type="common">Wild banana</name>
    <name type="synonym">Musa malaccensis</name>
    <dbReference type="NCBI Taxonomy" id="214687"/>
    <lineage>
        <taxon>Eukaryota</taxon>
        <taxon>Viridiplantae</taxon>
        <taxon>Streptophyta</taxon>
        <taxon>Embryophyta</taxon>
        <taxon>Tracheophyta</taxon>
        <taxon>Spermatophyta</taxon>
        <taxon>Magnoliopsida</taxon>
        <taxon>Liliopsida</taxon>
        <taxon>Zingiberales</taxon>
        <taxon>Musaceae</taxon>
        <taxon>Musa</taxon>
    </lineage>
</organism>
<keyword evidence="11" id="KW-0503">Monooxygenase</keyword>
<evidence type="ECO:0000256" key="7">
    <source>
        <dbReference type="ARBA" id="ARBA00023002"/>
    </source>
</evidence>
<dbReference type="Pfam" id="PF00067">
    <property type="entry name" value="p450"/>
    <property type="match status" value="1"/>
</dbReference>
<evidence type="ECO:0000256" key="2">
    <source>
        <dbReference type="ARBA" id="ARBA00004370"/>
    </source>
</evidence>
<dbReference type="EnsemblPlants" id="Ma04_t14230.1">
    <property type="protein sequence ID" value="Ma04_p14230.1"/>
    <property type="gene ID" value="Ma04_g14230"/>
</dbReference>
<sequence length="187" mass="21006">MALFLNHPEALQKVHDEIETHVGHQRLVADSDLSNLRYLNSVIKETLRLFPPGPLLVPRESTMECKVGGLHVPRGTMLLVNAHMVHRDPEVWANPTRFMPERFETEEGEGYKFIPFGAGRRRCPGQALAEKTMGLALASLVQCVEWRRVGEEEVDLSESEGLTAPMAVPLEALCMPRQAMREVLSQL</sequence>
<dbReference type="PANTHER" id="PTHR47947">
    <property type="entry name" value="CYTOCHROME P450 82C3-RELATED"/>
    <property type="match status" value="1"/>
</dbReference>
<accession>A0A804IPM6</accession>
<dbReference type="GO" id="GO:0020037">
    <property type="term" value="F:heme binding"/>
    <property type="evidence" value="ECO:0007669"/>
    <property type="project" value="InterPro"/>
</dbReference>
<dbReference type="InterPro" id="IPR036396">
    <property type="entry name" value="Cyt_P450_sf"/>
</dbReference>
<dbReference type="InterPro" id="IPR050651">
    <property type="entry name" value="Plant_Cytochrome_P450_Monoox"/>
</dbReference>
<dbReference type="SUPFAM" id="SSF48264">
    <property type="entry name" value="Cytochrome P450"/>
    <property type="match status" value="1"/>
</dbReference>
<feature type="binding site" description="axial binding residue" evidence="10">
    <location>
        <position position="123"/>
    </location>
    <ligand>
        <name>heme</name>
        <dbReference type="ChEBI" id="CHEBI:30413"/>
    </ligand>
    <ligandPart>
        <name>Fe</name>
        <dbReference type="ChEBI" id="CHEBI:18248"/>
    </ligandPart>
</feature>
<evidence type="ECO:0000256" key="6">
    <source>
        <dbReference type="ARBA" id="ARBA00022989"/>
    </source>
</evidence>
<dbReference type="OMA" id="PERCNNV"/>
<evidence type="ECO:0000256" key="8">
    <source>
        <dbReference type="ARBA" id="ARBA00023004"/>
    </source>
</evidence>
<dbReference type="Proteomes" id="UP000012960">
    <property type="component" value="Unplaced"/>
</dbReference>
<keyword evidence="6" id="KW-1133">Transmembrane helix</keyword>
<evidence type="ECO:0000256" key="9">
    <source>
        <dbReference type="ARBA" id="ARBA00023136"/>
    </source>
</evidence>
<evidence type="ECO:0000256" key="3">
    <source>
        <dbReference type="ARBA" id="ARBA00022617"/>
    </source>
</evidence>
<keyword evidence="14" id="KW-1185">Reference proteome</keyword>
<evidence type="ECO:0000313" key="13">
    <source>
        <dbReference type="EnsemblPlants" id="Ma04_p14230.1"/>
    </source>
</evidence>
<keyword evidence="3 10" id="KW-0349">Heme</keyword>
<protein>
    <submittedName>
        <fullName evidence="12">(wild Malaysian banana) hypothetical protein</fullName>
    </submittedName>
</protein>
<keyword evidence="9" id="KW-0472">Membrane</keyword>
<dbReference type="PRINTS" id="PR00385">
    <property type="entry name" value="P450"/>
</dbReference>
<proteinExistence type="inferred from homology"/>
<keyword evidence="4" id="KW-0812">Transmembrane</keyword>
<reference evidence="12" key="1">
    <citation type="submission" date="2021-03" db="EMBL/GenBank/DDBJ databases">
        <authorList>
            <consortium name="Genoscope - CEA"/>
            <person name="William W."/>
        </authorList>
    </citation>
    <scope>NUCLEOTIDE SEQUENCE</scope>
    <source>
        <strain evidence="12">Doubled-haploid Pahang</strain>
    </source>
</reference>
<evidence type="ECO:0000256" key="10">
    <source>
        <dbReference type="PIRSR" id="PIRSR602401-1"/>
    </source>
</evidence>
<dbReference type="EMBL" id="HG996469">
    <property type="protein sequence ID" value="CAG1842146.1"/>
    <property type="molecule type" value="Genomic_DNA"/>
</dbReference>
<evidence type="ECO:0000256" key="11">
    <source>
        <dbReference type="RuleBase" id="RU000461"/>
    </source>
</evidence>
<dbReference type="InterPro" id="IPR017972">
    <property type="entry name" value="Cyt_P450_CS"/>
</dbReference>
<dbReference type="AlphaFoldDB" id="A0A804IPM6"/>
<evidence type="ECO:0000256" key="4">
    <source>
        <dbReference type="ARBA" id="ARBA00022692"/>
    </source>
</evidence>
<comment type="cofactor">
    <cofactor evidence="1 10">
        <name>heme</name>
        <dbReference type="ChEBI" id="CHEBI:30413"/>
    </cofactor>
</comment>
<dbReference type="Gene3D" id="1.10.630.10">
    <property type="entry name" value="Cytochrome P450"/>
    <property type="match status" value="1"/>
</dbReference>
<keyword evidence="8 10" id="KW-0408">Iron</keyword>
<comment type="similarity">
    <text evidence="11">Belongs to the cytochrome P450 family.</text>
</comment>
<gene>
    <name evidence="12" type="ORF">GSMUA_119410.1</name>
</gene>
<keyword evidence="5 10" id="KW-0479">Metal-binding</keyword>